<gene>
    <name evidence="1" type="ORF">GETHED_00410</name>
</gene>
<dbReference type="Gene3D" id="3.40.50.150">
    <property type="entry name" value="Vaccinia Virus protein VP39"/>
    <property type="match status" value="1"/>
</dbReference>
<dbReference type="PANTHER" id="PTHR43861:SF6">
    <property type="entry name" value="METHYLTRANSFERASE TYPE 11"/>
    <property type="match status" value="1"/>
</dbReference>
<evidence type="ECO:0000313" key="2">
    <source>
        <dbReference type="Proteomes" id="UP001165044"/>
    </source>
</evidence>
<dbReference type="Pfam" id="PF13489">
    <property type="entry name" value="Methyltransf_23"/>
    <property type="match status" value="1"/>
</dbReference>
<dbReference type="EMBL" id="BSDC01000001">
    <property type="protein sequence ID" value="GLH65677.1"/>
    <property type="molecule type" value="Genomic_DNA"/>
</dbReference>
<dbReference type="PANTHER" id="PTHR43861">
    <property type="entry name" value="TRANS-ACONITATE 2-METHYLTRANSFERASE-RELATED"/>
    <property type="match status" value="1"/>
</dbReference>
<dbReference type="Proteomes" id="UP001165044">
    <property type="component" value="Unassembled WGS sequence"/>
</dbReference>
<dbReference type="InterPro" id="IPR029063">
    <property type="entry name" value="SAM-dependent_MTases_sf"/>
</dbReference>
<sequence>MKLWTHIRRLRMARRYRWVAVPCPGCGSDDRNPLVSRDRFGLKSLISQCNSCGLVYTARNIDSQQLDDFYKNHYRFFYESVIRVDDSYVYRSADALKAAYRMARVQETLGDFSRVLELGCGLGFFLREAKARGCREVLGLEPGEAFHAYCVQQNGLNGQVEACSYETLQALPFRPDLVVLFHVLEHMPNPGGCLDWIRAHMDPEGSLVLEVPDLMGDWSDVGLGNFHFGHRTYFSSHSLSHLLKKHGFHVFAKQTDHVGIYPGNLRIFARLRESEGVEVPEEAGLTPAQWVMECLETWASSRWDRRIIKTIACRT</sequence>
<evidence type="ECO:0000313" key="1">
    <source>
        <dbReference type="EMBL" id="GLH65677.1"/>
    </source>
</evidence>
<keyword evidence="2" id="KW-1185">Reference proteome</keyword>
<dbReference type="SUPFAM" id="SSF53335">
    <property type="entry name" value="S-adenosyl-L-methionine-dependent methyltransferases"/>
    <property type="match status" value="1"/>
</dbReference>
<proteinExistence type="predicted"/>
<evidence type="ECO:0008006" key="3">
    <source>
        <dbReference type="Google" id="ProtNLM"/>
    </source>
</evidence>
<dbReference type="CDD" id="cd02440">
    <property type="entry name" value="AdoMet_MTases"/>
    <property type="match status" value="1"/>
</dbReference>
<dbReference type="RefSeq" id="WP_285605767.1">
    <property type="nucleotide sequence ID" value="NZ_BSDC01000001.1"/>
</dbReference>
<comment type="caution">
    <text evidence="1">The sequence shown here is derived from an EMBL/GenBank/DDBJ whole genome shotgun (WGS) entry which is preliminary data.</text>
</comment>
<name>A0ABQ5PSY7_9BACT</name>
<reference evidence="1" key="1">
    <citation type="journal article" date="2023" name="Antonie Van Leeuwenhoek">
        <title>Mesoterricola silvestris gen. nov., sp. nov., Mesoterricola sediminis sp. nov., Geothrix oryzae sp. nov., Geothrix edaphica sp. nov., Geothrix rubra sp. nov., and Geothrix limicola sp. nov., six novel members of Acidobacteriota isolated from soils.</title>
        <authorList>
            <person name="Itoh H."/>
            <person name="Sugisawa Y."/>
            <person name="Mise K."/>
            <person name="Xu Z."/>
            <person name="Kuniyasu M."/>
            <person name="Ushijima N."/>
            <person name="Kawano K."/>
            <person name="Kobayashi E."/>
            <person name="Shiratori Y."/>
            <person name="Masuda Y."/>
            <person name="Senoo K."/>
        </authorList>
    </citation>
    <scope>NUCLEOTIDE SEQUENCE</scope>
    <source>
        <strain evidence="1">Red802</strain>
    </source>
</reference>
<protein>
    <recommendedName>
        <fullName evidence="3">Class I SAM-dependent methyltransferase</fullName>
    </recommendedName>
</protein>
<organism evidence="1 2">
    <name type="scientific">Geothrix edaphica</name>
    <dbReference type="NCBI Taxonomy" id="2927976"/>
    <lineage>
        <taxon>Bacteria</taxon>
        <taxon>Pseudomonadati</taxon>
        <taxon>Acidobacteriota</taxon>
        <taxon>Holophagae</taxon>
        <taxon>Holophagales</taxon>
        <taxon>Holophagaceae</taxon>
        <taxon>Geothrix</taxon>
    </lineage>
</organism>
<accession>A0ABQ5PSY7</accession>